<dbReference type="InterPro" id="IPR058245">
    <property type="entry name" value="NreC/VraR/RcsB-like_REC"/>
</dbReference>
<evidence type="ECO:0000313" key="4">
    <source>
        <dbReference type="EMBL" id="TBO29213.1"/>
    </source>
</evidence>
<comment type="caution">
    <text evidence="4">The sequence shown here is derived from an EMBL/GenBank/DDBJ whole genome shotgun (WGS) entry which is preliminary data.</text>
</comment>
<evidence type="ECO:0000256" key="2">
    <source>
        <dbReference type="PROSITE-ProRule" id="PRU00169"/>
    </source>
</evidence>
<dbReference type="Gene3D" id="3.40.50.2300">
    <property type="match status" value="1"/>
</dbReference>
<organism evidence="4 5">
    <name type="scientific">Aquabacterium lacunae</name>
    <dbReference type="NCBI Taxonomy" id="2528630"/>
    <lineage>
        <taxon>Bacteria</taxon>
        <taxon>Pseudomonadati</taxon>
        <taxon>Pseudomonadota</taxon>
        <taxon>Betaproteobacteria</taxon>
        <taxon>Burkholderiales</taxon>
        <taxon>Aquabacterium</taxon>
    </lineage>
</organism>
<dbReference type="SUPFAM" id="SSF52172">
    <property type="entry name" value="CheY-like"/>
    <property type="match status" value="1"/>
</dbReference>
<dbReference type="InterPro" id="IPR016032">
    <property type="entry name" value="Sig_transdc_resp-reg_C-effctor"/>
</dbReference>
<proteinExistence type="predicted"/>
<evidence type="ECO:0000313" key="5">
    <source>
        <dbReference type="Proteomes" id="UP000292120"/>
    </source>
</evidence>
<dbReference type="GO" id="GO:0000160">
    <property type="term" value="P:phosphorelay signal transduction system"/>
    <property type="evidence" value="ECO:0007669"/>
    <property type="project" value="InterPro"/>
</dbReference>
<evidence type="ECO:0000256" key="1">
    <source>
        <dbReference type="ARBA" id="ARBA00023125"/>
    </source>
</evidence>
<dbReference type="PANTHER" id="PTHR45566:SF1">
    <property type="entry name" value="HTH-TYPE TRANSCRIPTIONAL REGULATOR YHJB-RELATED"/>
    <property type="match status" value="1"/>
</dbReference>
<dbReference type="RefSeq" id="WP_130968509.1">
    <property type="nucleotide sequence ID" value="NZ_SIXI01000005.1"/>
</dbReference>
<dbReference type="OrthoDB" id="9816469at2"/>
<dbReference type="SMART" id="SM00448">
    <property type="entry name" value="REC"/>
    <property type="match status" value="1"/>
</dbReference>
<dbReference type="InterPro" id="IPR051015">
    <property type="entry name" value="EvgA-like"/>
</dbReference>
<dbReference type="PROSITE" id="PS50110">
    <property type="entry name" value="RESPONSE_REGULATORY"/>
    <property type="match status" value="1"/>
</dbReference>
<dbReference type="EMBL" id="SIXI01000005">
    <property type="protein sequence ID" value="TBO29213.1"/>
    <property type="molecule type" value="Genomic_DNA"/>
</dbReference>
<dbReference type="InterPro" id="IPR001789">
    <property type="entry name" value="Sig_transdc_resp-reg_receiver"/>
</dbReference>
<dbReference type="InterPro" id="IPR011006">
    <property type="entry name" value="CheY-like_superfamily"/>
</dbReference>
<feature type="modified residue" description="4-aspartylphosphate" evidence="2">
    <location>
        <position position="56"/>
    </location>
</feature>
<dbReference type="GO" id="GO:0003677">
    <property type="term" value="F:DNA binding"/>
    <property type="evidence" value="ECO:0007669"/>
    <property type="project" value="UniProtKB-KW"/>
</dbReference>
<feature type="domain" description="Response regulatory" evidence="3">
    <location>
        <begin position="5"/>
        <end position="121"/>
    </location>
</feature>
<sequence length="222" mass="23865">MSQPAFLLIDDHALFRTGLRMLLADAAPDARLVEVDSMEALMAAPPAFTPELILLDVTLPGIHGLAGLAWLRQHFGAVPVLMLSARDDEAVVSEALRLGANGFVSKSAPPQALLQALKQARQGHDVWPAPPQPTVLSAREPLAEPSGWRPTALQQRILQALALYKSNKALSKALELPEHIVRAELSMLMERMGVLSRADALVAARQQGWVSDTEVVGTPVAS</sequence>
<dbReference type="PANTHER" id="PTHR45566">
    <property type="entry name" value="HTH-TYPE TRANSCRIPTIONAL REGULATOR YHJB-RELATED"/>
    <property type="match status" value="1"/>
</dbReference>
<protein>
    <submittedName>
        <fullName evidence="4">Response regulator transcription factor</fullName>
    </submittedName>
</protein>
<dbReference type="SUPFAM" id="SSF46894">
    <property type="entry name" value="C-terminal effector domain of the bipartite response regulators"/>
    <property type="match status" value="1"/>
</dbReference>
<dbReference type="GO" id="GO:0006355">
    <property type="term" value="P:regulation of DNA-templated transcription"/>
    <property type="evidence" value="ECO:0007669"/>
    <property type="project" value="InterPro"/>
</dbReference>
<keyword evidence="1" id="KW-0238">DNA-binding</keyword>
<dbReference type="AlphaFoldDB" id="A0A4Q9GYA5"/>
<keyword evidence="5" id="KW-1185">Reference proteome</keyword>
<dbReference type="CDD" id="cd17535">
    <property type="entry name" value="REC_NarL-like"/>
    <property type="match status" value="1"/>
</dbReference>
<dbReference type="Pfam" id="PF00072">
    <property type="entry name" value="Response_reg"/>
    <property type="match status" value="1"/>
</dbReference>
<reference evidence="4 5" key="1">
    <citation type="submission" date="2019-02" db="EMBL/GenBank/DDBJ databases">
        <title>Aquabacterium sp. strain KMB7.</title>
        <authorList>
            <person name="Chen W.-M."/>
        </authorList>
    </citation>
    <scope>NUCLEOTIDE SEQUENCE [LARGE SCALE GENOMIC DNA]</scope>
    <source>
        <strain evidence="4 5">KMB7</strain>
    </source>
</reference>
<dbReference type="Proteomes" id="UP000292120">
    <property type="component" value="Unassembled WGS sequence"/>
</dbReference>
<keyword evidence="2" id="KW-0597">Phosphoprotein</keyword>
<accession>A0A4Q9GYA5</accession>
<gene>
    <name evidence="4" type="ORF">EYS42_12430</name>
</gene>
<evidence type="ECO:0000259" key="3">
    <source>
        <dbReference type="PROSITE" id="PS50110"/>
    </source>
</evidence>
<name>A0A4Q9GYA5_9BURK</name>